<proteinExistence type="predicted"/>
<dbReference type="Proteomes" id="UP000320773">
    <property type="component" value="Unassembled WGS sequence"/>
</dbReference>
<sequence length="915" mass="105523">MKNKITFPIFALFVFVFLWACSTRKDTFATRNFQALNTKYNVLFNGNEALDKGVLEMNLKYRDHFWDILPVERQEYVAPDVALDLNTTDDKKPTNPMFELAEEKATKAIQKRSIYIEGTERNYQIDEAYMLLGKARYYDQRYVPALEAFNYIIYKSPKSNTINEVKVWREKTNIRLDNDEQAVENLIKLLKELHLEPQVLADANAILAQAYIKLAQHTKAIQKLKIATSYTKNKEEKARYHFILGQLYDKVNYKDSAFAAFQTVINMNRQAPRAYSVHAKLQQLKNTSFKNSDTVAFFKNYNKLLEDRENRPFLDALNHQLGLMYEQDKNTKQAIKYYNLSLKHGGEDLSLVATNYQKLADIHFYNAQYVLAGKYFDSTLTYLNKKTRLFRNIKKKRENLDDVIKYEEIAQKNDSILHILAMNDTDRKQYFENKIKGLKQADALKKAKENQLKNGDLDMGKKALSNLQSVPSDFYFYNTSTLALGKIEFQKNWGNRTLKDNWRLINTNSDTDNSPDGNSKDTSNDNVLTNPNDNPKYNASTYINQLPTKTEEIQKLVKDRNFAYFQLGIIYKEKFAEYPLAQTKLETLLDYKPEERLLLPTLYNLYKIYEITDKNKALTLKNSILSQYPDSRYAQILLQTPGSQNQLATGATMYMKWYQLYSEGDYRAVLDQTKNAVTQWDGDELLPKIELLRANTIGKIEGVLALRKALNYVALTYPNTTEGKSAETFVNQNVPKLEALQINGETPSSWKVLYRIGAIEDKNSQALLAKIKKFSDDRGTKKIYSVDVYTLNENFVVLHGFKSEEIAHGIGVVLKEIKAYSVTEKPIVISNTNYKVVQIKKNIDDYLLDPKKVAKPVQQEIINNNPKQPVDNEVKRKDFQKPQNTIQAESLNNQTLQEDTGPTLAPPSATTKTKN</sequence>
<evidence type="ECO:0000313" key="2">
    <source>
        <dbReference type="EMBL" id="TQM40636.1"/>
    </source>
</evidence>
<evidence type="ECO:0000256" key="1">
    <source>
        <dbReference type="SAM" id="MobiDB-lite"/>
    </source>
</evidence>
<dbReference type="AlphaFoldDB" id="A0A543G3G6"/>
<reference evidence="2 3" key="1">
    <citation type="submission" date="2019-06" db="EMBL/GenBank/DDBJ databases">
        <title>Genomic Encyclopedia of Archaeal and Bacterial Type Strains, Phase II (KMG-II): from individual species to whole genera.</title>
        <authorList>
            <person name="Goeker M."/>
        </authorList>
    </citation>
    <scope>NUCLEOTIDE SEQUENCE [LARGE SCALE GENOMIC DNA]</scope>
    <source>
        <strain evidence="2 3">DSM 24789</strain>
    </source>
</reference>
<feature type="compositionally biased region" description="Basic and acidic residues" evidence="1">
    <location>
        <begin position="870"/>
        <end position="880"/>
    </location>
</feature>
<gene>
    <name evidence="2" type="ORF">BC670_1537</name>
</gene>
<feature type="compositionally biased region" description="Polar residues" evidence="1">
    <location>
        <begin position="881"/>
        <end position="900"/>
    </location>
</feature>
<feature type="region of interest" description="Disordered" evidence="1">
    <location>
        <begin position="864"/>
        <end position="915"/>
    </location>
</feature>
<dbReference type="InterPro" id="IPR011990">
    <property type="entry name" value="TPR-like_helical_dom_sf"/>
</dbReference>
<protein>
    <submittedName>
        <fullName evidence="2">Protein involved in gliding motility SprE</fullName>
    </submittedName>
</protein>
<accession>A0A543G3G6</accession>
<feature type="compositionally biased region" description="Polar residues" evidence="1">
    <location>
        <begin position="508"/>
        <end position="517"/>
    </location>
</feature>
<feature type="region of interest" description="Disordered" evidence="1">
    <location>
        <begin position="508"/>
        <end position="539"/>
    </location>
</feature>
<evidence type="ECO:0000313" key="3">
    <source>
        <dbReference type="Proteomes" id="UP000320773"/>
    </source>
</evidence>
<dbReference type="Gene3D" id="1.25.40.10">
    <property type="entry name" value="Tetratricopeptide repeat domain"/>
    <property type="match status" value="4"/>
</dbReference>
<dbReference type="SMART" id="SM00028">
    <property type="entry name" value="TPR"/>
    <property type="match status" value="4"/>
</dbReference>
<feature type="compositionally biased region" description="Polar residues" evidence="1">
    <location>
        <begin position="524"/>
        <end position="539"/>
    </location>
</feature>
<organism evidence="2 3">
    <name type="scientific">Flavobacterium branchiophilum</name>
    <dbReference type="NCBI Taxonomy" id="55197"/>
    <lineage>
        <taxon>Bacteria</taxon>
        <taxon>Pseudomonadati</taxon>
        <taxon>Bacteroidota</taxon>
        <taxon>Flavobacteriia</taxon>
        <taxon>Flavobacteriales</taxon>
        <taxon>Flavobacteriaceae</taxon>
        <taxon>Flavobacterium</taxon>
    </lineage>
</organism>
<comment type="caution">
    <text evidence="2">The sequence shown here is derived from an EMBL/GenBank/DDBJ whole genome shotgun (WGS) entry which is preliminary data.</text>
</comment>
<dbReference type="SUPFAM" id="SSF48452">
    <property type="entry name" value="TPR-like"/>
    <property type="match status" value="1"/>
</dbReference>
<dbReference type="InterPro" id="IPR019734">
    <property type="entry name" value="TPR_rpt"/>
</dbReference>
<dbReference type="RefSeq" id="WP_133063069.1">
    <property type="nucleotide sequence ID" value="NZ_VFPJ01000001.1"/>
</dbReference>
<dbReference type="EMBL" id="VFPJ01000001">
    <property type="protein sequence ID" value="TQM40636.1"/>
    <property type="molecule type" value="Genomic_DNA"/>
</dbReference>
<name>A0A543G3G6_9FLAO</name>